<protein>
    <recommendedName>
        <fullName evidence="3">RiboL-PSP-HEPN domain-containing protein</fullName>
    </recommendedName>
</protein>
<organism evidence="1 2">
    <name type="scientific">Clavibacter capsici</name>
    <dbReference type="NCBI Taxonomy" id="1874630"/>
    <lineage>
        <taxon>Bacteria</taxon>
        <taxon>Bacillati</taxon>
        <taxon>Actinomycetota</taxon>
        <taxon>Actinomycetes</taxon>
        <taxon>Micrococcales</taxon>
        <taxon>Microbacteriaceae</taxon>
        <taxon>Clavibacter</taxon>
    </lineage>
</organism>
<sequence length="206" mass="22795">MPVITPLRAATDVLDRADALLGLDADPLQDPLRTDVRRLAWAMGVASIDTYLHWLVHAVDLAAPLPNALRKLDVRFEDLVAMGKSSVTARQSGKRDRPMVRARNVLHARVLKDTYQSERGVETALGLAGVTGYWRDLSLHMGEPSPAIKSHLNSLAARRNSVVHEGDIKRQARPRAIRHKELSAADVRSELDWVRRFIAALAVVAP</sequence>
<proteinExistence type="predicted"/>
<accession>A0AAE7CAZ8</accession>
<name>A0AAE7CAZ8_9MICO</name>
<evidence type="ECO:0000313" key="2">
    <source>
        <dbReference type="Proteomes" id="UP000503164"/>
    </source>
</evidence>
<dbReference type="Proteomes" id="UP000503164">
    <property type="component" value="Chromosome"/>
</dbReference>
<evidence type="ECO:0000313" key="1">
    <source>
        <dbReference type="EMBL" id="QIS43859.1"/>
    </source>
</evidence>
<reference evidence="1 2" key="1">
    <citation type="journal article" date="2020" name="Mol. Plant Pathol.">
        <title>Plasmid composition and the chpG gene determine the virulence level of Clavibacter capsici natural isolates in pepper.</title>
        <authorList>
            <person name="Hwang I.S."/>
            <person name="Lee H.M."/>
            <person name="Oh E.J."/>
            <person name="Lee S."/>
            <person name="Heu S."/>
            <person name="Oh C.S."/>
        </authorList>
    </citation>
    <scope>NUCLEOTIDE SEQUENCE [LARGE SCALE GENOMIC DNA]</scope>
    <source>
        <strain evidence="1 2">1101</strain>
    </source>
</reference>
<keyword evidence="2" id="KW-1185">Reference proteome</keyword>
<gene>
    <name evidence="1" type="ORF">GW570_01485</name>
</gene>
<dbReference type="RefSeq" id="WP_157883498.1">
    <property type="nucleotide sequence ID" value="NZ_CP012573.1"/>
</dbReference>
<evidence type="ECO:0008006" key="3">
    <source>
        <dbReference type="Google" id="ProtNLM"/>
    </source>
</evidence>
<dbReference type="AlphaFoldDB" id="A0AAE7CAZ8"/>
<dbReference type="EMBL" id="CP048049">
    <property type="protein sequence ID" value="QIS43859.1"/>
    <property type="molecule type" value="Genomic_DNA"/>
</dbReference>